<dbReference type="AlphaFoldDB" id="A0AAF0R5Z3"/>
<keyword evidence="3" id="KW-1185">Reference proteome</keyword>
<reference evidence="2" key="1">
    <citation type="submission" date="2023-08" db="EMBL/GenBank/DDBJ databases">
        <title>A de novo genome assembly of Solanum verrucosum Schlechtendal, a Mexican diploid species geographically isolated from the other diploid A-genome species in potato relatives.</title>
        <authorList>
            <person name="Hosaka K."/>
        </authorList>
    </citation>
    <scope>NUCLEOTIDE SEQUENCE</scope>
    <source>
        <tissue evidence="2">Young leaves</tissue>
    </source>
</reference>
<organism evidence="2 3">
    <name type="scientific">Solanum verrucosum</name>
    <dbReference type="NCBI Taxonomy" id="315347"/>
    <lineage>
        <taxon>Eukaryota</taxon>
        <taxon>Viridiplantae</taxon>
        <taxon>Streptophyta</taxon>
        <taxon>Embryophyta</taxon>
        <taxon>Tracheophyta</taxon>
        <taxon>Spermatophyta</taxon>
        <taxon>Magnoliopsida</taxon>
        <taxon>eudicotyledons</taxon>
        <taxon>Gunneridae</taxon>
        <taxon>Pentapetalae</taxon>
        <taxon>asterids</taxon>
        <taxon>lamiids</taxon>
        <taxon>Solanales</taxon>
        <taxon>Solanaceae</taxon>
        <taxon>Solanoideae</taxon>
        <taxon>Solaneae</taxon>
        <taxon>Solanum</taxon>
    </lineage>
</organism>
<evidence type="ECO:0000313" key="3">
    <source>
        <dbReference type="Proteomes" id="UP001234989"/>
    </source>
</evidence>
<gene>
    <name evidence="2" type="ORF">MTR67_028068</name>
</gene>
<accession>A0AAF0R5Z3</accession>
<sequence length="121" mass="14542">MSPLVTIWSKRDQREDPHENETKHKNWKNGRSVAEFNAYIYEMFNYIPKGCGSRYQRGEREGNHHQDDLLKNHRTNFNDNRCVVANCESRLVHLFRGWFPYKLPNPESRIKQKSRALRSHE</sequence>
<dbReference type="Proteomes" id="UP001234989">
    <property type="component" value="Chromosome 6"/>
</dbReference>
<dbReference type="EMBL" id="CP133617">
    <property type="protein sequence ID" value="WMV34683.1"/>
    <property type="molecule type" value="Genomic_DNA"/>
</dbReference>
<name>A0AAF0R5Z3_SOLVR</name>
<feature type="compositionally biased region" description="Basic and acidic residues" evidence="1">
    <location>
        <begin position="9"/>
        <end position="24"/>
    </location>
</feature>
<evidence type="ECO:0000313" key="2">
    <source>
        <dbReference type="EMBL" id="WMV34683.1"/>
    </source>
</evidence>
<proteinExistence type="predicted"/>
<evidence type="ECO:0000256" key="1">
    <source>
        <dbReference type="SAM" id="MobiDB-lite"/>
    </source>
</evidence>
<protein>
    <submittedName>
        <fullName evidence="2">Uncharacterized protein</fullName>
    </submittedName>
</protein>
<feature type="region of interest" description="Disordered" evidence="1">
    <location>
        <begin position="1"/>
        <end position="28"/>
    </location>
</feature>